<feature type="domain" description="NERD" evidence="1">
    <location>
        <begin position="41"/>
        <end position="165"/>
    </location>
</feature>
<reference evidence="2 3" key="1">
    <citation type="submission" date="2019-08" db="EMBL/GenBank/DDBJ databases">
        <title>Bacillus genomes from the desert of Cuatro Cienegas, Coahuila.</title>
        <authorList>
            <person name="Olmedo-Alvarez G."/>
        </authorList>
    </citation>
    <scope>NUCLEOTIDE SEQUENCE [LARGE SCALE GENOMIC DNA]</scope>
    <source>
        <strain evidence="2 3">CH28_1T</strain>
    </source>
</reference>
<dbReference type="OrthoDB" id="569879at2"/>
<protein>
    <submittedName>
        <fullName evidence="2">NERD domain-containing protein</fullName>
    </submittedName>
</protein>
<evidence type="ECO:0000313" key="3">
    <source>
        <dbReference type="Proteomes" id="UP000322524"/>
    </source>
</evidence>
<dbReference type="Proteomes" id="UP000322524">
    <property type="component" value="Unassembled WGS sequence"/>
</dbReference>
<accession>A0A5D4T7J9</accession>
<dbReference type="AlphaFoldDB" id="A0A5D4T7J9"/>
<dbReference type="InterPro" id="IPR011528">
    <property type="entry name" value="NERD"/>
</dbReference>
<dbReference type="PROSITE" id="PS50965">
    <property type="entry name" value="NERD"/>
    <property type="match status" value="1"/>
</dbReference>
<gene>
    <name evidence="2" type="ORF">FZC76_01840</name>
</gene>
<evidence type="ECO:0000313" key="2">
    <source>
        <dbReference type="EMBL" id="TYS70658.1"/>
    </source>
</evidence>
<dbReference type="EMBL" id="VTEV01000001">
    <property type="protein sequence ID" value="TYS70658.1"/>
    <property type="molecule type" value="Genomic_DNA"/>
</dbReference>
<evidence type="ECO:0000259" key="1">
    <source>
        <dbReference type="PROSITE" id="PS50965"/>
    </source>
</evidence>
<comment type="caution">
    <text evidence="2">The sequence shown here is derived from an EMBL/GenBank/DDBJ whole genome shotgun (WGS) entry which is preliminary data.</text>
</comment>
<proteinExistence type="predicted"/>
<name>A0A5D4T7J9_9BACI</name>
<dbReference type="RefSeq" id="WP_148986565.1">
    <property type="nucleotide sequence ID" value="NZ_VTEV01000001.1"/>
</dbReference>
<sequence length="345" mass="39616">MNKQTYRRSIMQCKLDALHRRLPPQHEKYPQIESELGKRRSGDFGENSIDYYLAQLSGIQDCIVVKGARLLLNNHHFQMDTLLLFPSFFILLETKHLTGTLLFDPDYQQLIQTKKEDIIHEISRQDPILQVKMQYNQFKRWLTNHGIEGFPGYCFVVVTNQNAIVKALSNPTLVQEFVVRSPALPFKINDILANQQSARSTIYSLHKISVLITNNHAPKNVNILKDNNIDPTDILTGVACPDCNKLAMEKHPRKWSCPYCKHQSKKAHIQTLIDYSLLFGPSISISKVCEILHINNVRSARKMIKELSLKRIGTTYNSRYCLKSLQIQQNAPISQGAFVNFIILD</sequence>
<organism evidence="2 3">
    <name type="scientific">Sutcliffiella horikoshii</name>
    <dbReference type="NCBI Taxonomy" id="79883"/>
    <lineage>
        <taxon>Bacteria</taxon>
        <taxon>Bacillati</taxon>
        <taxon>Bacillota</taxon>
        <taxon>Bacilli</taxon>
        <taxon>Bacillales</taxon>
        <taxon>Bacillaceae</taxon>
        <taxon>Sutcliffiella</taxon>
    </lineage>
</organism>
<dbReference type="Pfam" id="PF08378">
    <property type="entry name" value="NERD"/>
    <property type="match status" value="1"/>
</dbReference>